<dbReference type="EMBL" id="QMIG01000044">
    <property type="protein sequence ID" value="RAW09420.1"/>
    <property type="molecule type" value="Genomic_DNA"/>
</dbReference>
<dbReference type="InterPro" id="IPR023286">
    <property type="entry name" value="ABATE_dom_sf"/>
</dbReference>
<proteinExistence type="predicted"/>
<protein>
    <recommendedName>
        <fullName evidence="1">Zinc finger CGNR domain-containing protein</fullName>
    </recommendedName>
</protein>
<dbReference type="Pfam" id="PF11706">
    <property type="entry name" value="zf-CGNR"/>
    <property type="match status" value="1"/>
</dbReference>
<feature type="domain" description="Zinc finger CGNR" evidence="1">
    <location>
        <begin position="46"/>
        <end position="88"/>
    </location>
</feature>
<dbReference type="SUPFAM" id="SSF160904">
    <property type="entry name" value="Jann2411-like"/>
    <property type="match status" value="1"/>
</dbReference>
<accession>A0A329QAJ1</accession>
<dbReference type="PANTHER" id="PTHR35525">
    <property type="entry name" value="BLL6575 PROTEIN"/>
    <property type="match status" value="1"/>
</dbReference>
<dbReference type="PANTHER" id="PTHR35525:SF3">
    <property type="entry name" value="BLL6575 PROTEIN"/>
    <property type="match status" value="1"/>
</dbReference>
<sequence>MPAGLGVAFDADGDATVRPAGVGVSRFLAEVLGATVLASISGEWRRLKLCSAPECEVVYYDGSKNRSKRWCSMRICGNRSKTRSYYRRSTGVVP</sequence>
<evidence type="ECO:0000313" key="3">
    <source>
        <dbReference type="Proteomes" id="UP000250462"/>
    </source>
</evidence>
<organism evidence="2 3">
    <name type="scientific">Phytoactinopolyspora halophila</name>
    <dbReference type="NCBI Taxonomy" id="1981511"/>
    <lineage>
        <taxon>Bacteria</taxon>
        <taxon>Bacillati</taxon>
        <taxon>Actinomycetota</taxon>
        <taxon>Actinomycetes</taxon>
        <taxon>Jiangellales</taxon>
        <taxon>Jiangellaceae</taxon>
        <taxon>Phytoactinopolyspora</taxon>
    </lineage>
</organism>
<gene>
    <name evidence="2" type="ORF">DPM12_21330</name>
</gene>
<dbReference type="Gene3D" id="1.10.3300.10">
    <property type="entry name" value="Jann2411-like domain"/>
    <property type="match status" value="1"/>
</dbReference>
<comment type="caution">
    <text evidence="2">The sequence shown here is derived from an EMBL/GenBank/DDBJ whole genome shotgun (WGS) entry which is preliminary data.</text>
</comment>
<dbReference type="InterPro" id="IPR010852">
    <property type="entry name" value="ABATE"/>
</dbReference>
<evidence type="ECO:0000313" key="2">
    <source>
        <dbReference type="EMBL" id="RAW09420.1"/>
    </source>
</evidence>
<dbReference type="Proteomes" id="UP000250462">
    <property type="component" value="Unassembled WGS sequence"/>
</dbReference>
<keyword evidence="3" id="KW-1185">Reference proteome</keyword>
<reference evidence="2 3" key="1">
    <citation type="submission" date="2018-06" db="EMBL/GenBank/DDBJ databases">
        <title>Phytoactinopolyspora halophila sp. nov., a novel halophilic actinomycete isolated from a saline soil in China.</title>
        <authorList>
            <person name="Tang S.-K."/>
        </authorList>
    </citation>
    <scope>NUCLEOTIDE SEQUENCE [LARGE SCALE GENOMIC DNA]</scope>
    <source>
        <strain evidence="2 3">YIM 96934</strain>
    </source>
</reference>
<dbReference type="AlphaFoldDB" id="A0A329QAJ1"/>
<name>A0A329QAJ1_9ACTN</name>
<evidence type="ECO:0000259" key="1">
    <source>
        <dbReference type="Pfam" id="PF11706"/>
    </source>
</evidence>
<dbReference type="InterPro" id="IPR021005">
    <property type="entry name" value="Znf_CGNR"/>
</dbReference>